<dbReference type="RefSeq" id="WP_010192583.1">
    <property type="nucleotide sequence ID" value="NZ_AHJG01000193.1"/>
</dbReference>
<reference evidence="2 3" key="1">
    <citation type="journal article" date="2012" name="J. Bacteriol.">
        <title>Genome Sequence of "Candidatus Nitrosoarchaeum limnia" BG20, a Low-Salinity Ammonia-Oxidizing Archaeon from the San Francisco Bay Estuary.</title>
        <authorList>
            <person name="Mosier A.C."/>
            <person name="Allen E.E."/>
            <person name="Kim M."/>
            <person name="Ferriera S."/>
            <person name="Francis C.A."/>
        </authorList>
    </citation>
    <scope>NUCLEOTIDE SEQUENCE [LARGE SCALE GENOMIC DNA]</scope>
    <source>
        <strain evidence="2 3">BG20</strain>
    </source>
</reference>
<dbReference type="InterPro" id="IPR036237">
    <property type="entry name" value="Xyl_isomerase-like_sf"/>
</dbReference>
<dbReference type="Pfam" id="PF01261">
    <property type="entry name" value="AP_endonuc_2"/>
    <property type="match status" value="1"/>
</dbReference>
<protein>
    <submittedName>
        <fullName evidence="2">AP endonuclease, family 2</fullName>
    </submittedName>
</protein>
<keyword evidence="3" id="KW-1185">Reference proteome</keyword>
<organism evidence="2 3">
    <name type="scientific">Candidatus Nitrosarchaeum limnium BG20</name>
    <dbReference type="NCBI Taxonomy" id="859192"/>
    <lineage>
        <taxon>Archaea</taxon>
        <taxon>Nitrososphaerota</taxon>
        <taxon>Nitrososphaeria</taxon>
        <taxon>Nitrosopumilales</taxon>
        <taxon>Nitrosopumilaceae</taxon>
        <taxon>Nitrosarchaeum</taxon>
    </lineage>
</organism>
<evidence type="ECO:0000313" key="2">
    <source>
        <dbReference type="EMBL" id="EPA05293.1"/>
    </source>
</evidence>
<dbReference type="Proteomes" id="UP000014065">
    <property type="component" value="Unassembled WGS sequence"/>
</dbReference>
<dbReference type="InterPro" id="IPR013022">
    <property type="entry name" value="Xyl_isomerase-like_TIM-brl"/>
</dbReference>
<dbReference type="Gene3D" id="3.20.20.150">
    <property type="entry name" value="Divalent-metal-dependent TIM barrel enzymes"/>
    <property type="match status" value="1"/>
</dbReference>
<dbReference type="PANTHER" id="PTHR12110">
    <property type="entry name" value="HYDROXYPYRUVATE ISOMERASE"/>
    <property type="match status" value="1"/>
</dbReference>
<proteinExistence type="predicted"/>
<dbReference type="PANTHER" id="PTHR12110:SF53">
    <property type="entry name" value="BLR5974 PROTEIN"/>
    <property type="match status" value="1"/>
</dbReference>
<evidence type="ECO:0000259" key="1">
    <source>
        <dbReference type="Pfam" id="PF01261"/>
    </source>
</evidence>
<keyword evidence="2" id="KW-0378">Hydrolase</keyword>
<evidence type="ECO:0000313" key="3">
    <source>
        <dbReference type="Proteomes" id="UP000014065"/>
    </source>
</evidence>
<accession>S2E395</accession>
<dbReference type="AlphaFoldDB" id="S2E395"/>
<gene>
    <name evidence="2" type="ORF">BG20_I0131</name>
</gene>
<name>S2E395_9ARCH</name>
<comment type="caution">
    <text evidence="2">The sequence shown here is derived from an EMBL/GenBank/DDBJ whole genome shotgun (WGS) entry which is preliminary data.</text>
</comment>
<dbReference type="EMBL" id="AHJG01000193">
    <property type="protein sequence ID" value="EPA05293.1"/>
    <property type="molecule type" value="Genomic_DNA"/>
</dbReference>
<sequence length="274" mass="31747">MSIEIGIMQGRLSYPIHNTIQAFPEDSWDKEFELAHKIGLDSIEWIFDTFDKNPVMEKKFHEINNLISKFQININSVCADYFMVNKLFNESEFNIRKNLDTLKQLAINCKNIGVKIIEIPLVDNSSLKSEKHKNELVKNLDSILPEINDLGLIIALETDLPPIEFLNLLNRFEKNIVFANYDTGNSASLGFNVNEELEILKHKIKNIHLKDRLFNGKTVPFGSGSTNFDDFFFMLKKIEYSGDLIIQGAREQEISPEQNCIKYLNFIKQYLDKY</sequence>
<keyword evidence="2" id="KW-0540">Nuclease</keyword>
<dbReference type="InterPro" id="IPR050312">
    <property type="entry name" value="IolE/XylAMocC-like"/>
</dbReference>
<dbReference type="SUPFAM" id="SSF51658">
    <property type="entry name" value="Xylose isomerase-like"/>
    <property type="match status" value="1"/>
</dbReference>
<feature type="domain" description="Xylose isomerase-like TIM barrel" evidence="1">
    <location>
        <begin position="32"/>
        <end position="263"/>
    </location>
</feature>
<dbReference type="GO" id="GO:0004519">
    <property type="term" value="F:endonuclease activity"/>
    <property type="evidence" value="ECO:0007669"/>
    <property type="project" value="UniProtKB-KW"/>
</dbReference>
<keyword evidence="2" id="KW-0255">Endonuclease</keyword>